<gene>
    <name evidence="1" type="ORF">E5336_00870</name>
</gene>
<keyword evidence="1" id="KW-0121">Carboxypeptidase</keyword>
<dbReference type="Proteomes" id="UP000308836">
    <property type="component" value="Unassembled WGS sequence"/>
</dbReference>
<accession>A0AC61RBQ0</accession>
<evidence type="ECO:0000313" key="2">
    <source>
        <dbReference type="Proteomes" id="UP000308836"/>
    </source>
</evidence>
<proteinExistence type="predicted"/>
<comment type="caution">
    <text evidence="1">The sequence shown here is derived from an EMBL/GenBank/DDBJ whole genome shotgun (WGS) entry which is preliminary data.</text>
</comment>
<keyword evidence="2" id="KW-1185">Reference proteome</keyword>
<organism evidence="1 2">
    <name type="scientific">Dubosiella muris</name>
    <dbReference type="NCBI Taxonomy" id="3038133"/>
    <lineage>
        <taxon>Bacteria</taxon>
        <taxon>Bacillati</taxon>
        <taxon>Bacillota</taxon>
        <taxon>Erysipelotrichia</taxon>
        <taxon>Erysipelotrichales</taxon>
        <taxon>Erysipelotrichaceae</taxon>
        <taxon>Dubosiella</taxon>
    </lineage>
</organism>
<name>A0AC61RBQ0_9FIRM</name>
<keyword evidence="1" id="KW-0645">Protease</keyword>
<sequence>MRLQFEPFYEEYLKKLAAYNLASATMYTDQWTVAPSAGIPHANEMMAILAQELFQIENDPAMIEKIEAYHKTLPEGSLEQKEVKMRLDDLGHTRNVPADVYRDFVKARNDAGYYWHQAKEKNDYALFKPYLVDLMNKSIEYMKYSPKYTGDNLYDVFLDAYEPGMNEEKYDAFFDVVKTELVPFIAKLRAEGRTIDDSMLSKSFDIERQERFMDTIMRYLRVDPTRVSLGTTEHPFTNFLSHNDMRITTHYYPDRFLSAILSTVHEYGHALYGLQMDEMFEGTKLNENVGSAAHESQSRFLENHIGRSKAFWQANYDELVKQFPEFEAVGLDALVDMINVSEPGLIRTEADELTYPLHILIRYELEKDMAEGKMDYDQLPTLWADKYEQYLGVRPQTDSEGVLQDVHWSDGYLGYFPTYALGSAYAAQLYHTMAKQIDVDKALREGRMEEITNWLKDNVHHYAGSKTMAEIVEIVSGEPFDPHYYVDYLKDKYSKLYGLK</sequence>
<reference evidence="1" key="1">
    <citation type="submission" date="2019-04" db="EMBL/GenBank/DDBJ databases">
        <title>Microbes associate with the intestines of laboratory mice.</title>
        <authorList>
            <person name="Navarre W."/>
            <person name="Wong E."/>
            <person name="Huang K."/>
            <person name="Tropini C."/>
            <person name="Ng K."/>
            <person name="Yu B."/>
        </authorList>
    </citation>
    <scope>NUCLEOTIDE SEQUENCE</scope>
    <source>
        <strain evidence="1">NM09_H32</strain>
    </source>
</reference>
<dbReference type="EMBL" id="SRYG01000001">
    <property type="protein sequence ID" value="TGY67357.1"/>
    <property type="molecule type" value="Genomic_DNA"/>
</dbReference>
<evidence type="ECO:0000313" key="1">
    <source>
        <dbReference type="EMBL" id="TGY67357.1"/>
    </source>
</evidence>
<protein>
    <submittedName>
        <fullName evidence="1">Carboxypeptidase M32</fullName>
    </submittedName>
</protein>
<keyword evidence="1" id="KW-0378">Hydrolase</keyword>